<keyword evidence="3" id="KW-1185">Reference proteome</keyword>
<gene>
    <name evidence="2" type="ORF">RP75_13390</name>
</gene>
<evidence type="ECO:0000313" key="3">
    <source>
        <dbReference type="Proteomes" id="UP000032564"/>
    </source>
</evidence>
<proteinExistence type="predicted"/>
<evidence type="ECO:0000256" key="1">
    <source>
        <dbReference type="SAM" id="Phobius"/>
    </source>
</evidence>
<dbReference type="EMBL" id="JWIT01000007">
    <property type="protein sequence ID" value="KJF73184.1"/>
    <property type="molecule type" value="Genomic_DNA"/>
</dbReference>
<sequence>MEANMTQISPAYPLACKNLGTFHKVKPLPYCRITIVSTTGAAFLALLMAASLCGVRVVEVERQLEQAARI</sequence>
<name>A0ABR5D7X7_9HYPH</name>
<dbReference type="Proteomes" id="UP000032564">
    <property type="component" value="Unassembled WGS sequence"/>
</dbReference>
<evidence type="ECO:0000313" key="2">
    <source>
        <dbReference type="EMBL" id="KJF73184.1"/>
    </source>
</evidence>
<accession>A0ABR5D7X7</accession>
<keyword evidence="1" id="KW-1133">Transmembrane helix</keyword>
<protein>
    <submittedName>
        <fullName evidence="2">Uncharacterized protein</fullName>
    </submittedName>
</protein>
<keyword evidence="1" id="KW-0812">Transmembrane</keyword>
<comment type="caution">
    <text evidence="2">The sequence shown here is derived from an EMBL/GenBank/DDBJ whole genome shotgun (WGS) entry which is preliminary data.</text>
</comment>
<keyword evidence="1" id="KW-0472">Membrane</keyword>
<feature type="transmembrane region" description="Helical" evidence="1">
    <location>
        <begin position="33"/>
        <end position="55"/>
    </location>
</feature>
<reference evidence="2 3" key="1">
    <citation type="submission" date="2014-12" db="EMBL/GenBank/DDBJ databases">
        <authorList>
            <person name="Kuzmanovic N."/>
            <person name="Pulawska J."/>
            <person name="Obradovic A."/>
        </authorList>
    </citation>
    <scope>NUCLEOTIDE SEQUENCE [LARGE SCALE GENOMIC DNA]</scope>
    <source>
        <strain evidence="2 3">KFB 330</strain>
    </source>
</reference>
<organism evidence="2 3">
    <name type="scientific">Agrobacterium arsenijevicii</name>
    <dbReference type="NCBI Taxonomy" id="1585697"/>
    <lineage>
        <taxon>Bacteria</taxon>
        <taxon>Pseudomonadati</taxon>
        <taxon>Pseudomonadota</taxon>
        <taxon>Alphaproteobacteria</taxon>
        <taxon>Hyphomicrobiales</taxon>
        <taxon>Rhizobiaceae</taxon>
        <taxon>Rhizobium/Agrobacterium group</taxon>
        <taxon>Agrobacterium</taxon>
    </lineage>
</organism>